<dbReference type="PANTHER" id="PTHR30055:SF234">
    <property type="entry name" value="HTH-TYPE TRANSCRIPTIONAL REGULATOR BETI"/>
    <property type="match status" value="1"/>
</dbReference>
<keyword evidence="7" id="KW-1185">Reference proteome</keyword>
<evidence type="ECO:0000256" key="2">
    <source>
        <dbReference type="ARBA" id="ARBA00023125"/>
    </source>
</evidence>
<dbReference type="EMBL" id="VLNY01000001">
    <property type="protein sequence ID" value="KAA0024623.1"/>
    <property type="molecule type" value="Genomic_DNA"/>
</dbReference>
<dbReference type="SUPFAM" id="SSF48498">
    <property type="entry name" value="Tetracyclin repressor-like, C-terminal domain"/>
    <property type="match status" value="1"/>
</dbReference>
<dbReference type="AlphaFoldDB" id="A0A5A7SJ30"/>
<dbReference type="PROSITE" id="PS50977">
    <property type="entry name" value="HTH_TETR_2"/>
    <property type="match status" value="1"/>
</dbReference>
<evidence type="ECO:0000256" key="4">
    <source>
        <dbReference type="PROSITE-ProRule" id="PRU00335"/>
    </source>
</evidence>
<dbReference type="GO" id="GO:0000976">
    <property type="term" value="F:transcription cis-regulatory region binding"/>
    <property type="evidence" value="ECO:0007669"/>
    <property type="project" value="TreeGrafter"/>
</dbReference>
<dbReference type="InterPro" id="IPR050109">
    <property type="entry name" value="HTH-type_TetR-like_transc_reg"/>
</dbReference>
<evidence type="ECO:0000313" key="7">
    <source>
        <dbReference type="Proteomes" id="UP000322244"/>
    </source>
</evidence>
<dbReference type="OrthoDB" id="4641396at2"/>
<reference evidence="6 7" key="1">
    <citation type="submission" date="2019-07" db="EMBL/GenBank/DDBJ databases">
        <title>Rhodococcus cavernicolus sp. nov., isolated from a cave.</title>
        <authorList>
            <person name="Lee S.D."/>
        </authorList>
    </citation>
    <scope>NUCLEOTIDE SEQUENCE [LARGE SCALE GENOMIC DNA]</scope>
    <source>
        <strain evidence="6 7">C1-24</strain>
    </source>
</reference>
<dbReference type="Pfam" id="PF00440">
    <property type="entry name" value="TetR_N"/>
    <property type="match status" value="1"/>
</dbReference>
<dbReference type="InterPro" id="IPR036271">
    <property type="entry name" value="Tet_transcr_reg_TetR-rel_C_sf"/>
</dbReference>
<keyword evidence="3" id="KW-0804">Transcription</keyword>
<dbReference type="InterPro" id="IPR001647">
    <property type="entry name" value="HTH_TetR"/>
</dbReference>
<dbReference type="RefSeq" id="WP_149428398.1">
    <property type="nucleotide sequence ID" value="NZ_VLNY01000001.1"/>
</dbReference>
<sequence>MSIQERRTRERGLRQQLIIATARELAENEGWDAVTTRRLAERIEYSQPVLYSHFAGKDEIVEAVAVEGFVELTGALRLARRSVDDPHESLGKVASAYADFANANPALFDAMFTRTTRLPFGADATPAPLIAAFGEIQAAVAPLAGDRDVETLTEVWWSMLHGLVTLGRDGRLRPDFADRRMALVTQLLG</sequence>
<accession>A0A5A7SJ30</accession>
<dbReference type="PRINTS" id="PR00455">
    <property type="entry name" value="HTHTETR"/>
</dbReference>
<gene>
    <name evidence="6" type="ORF">FOY51_01325</name>
</gene>
<feature type="domain" description="HTH tetR-type" evidence="5">
    <location>
        <begin position="12"/>
        <end position="72"/>
    </location>
</feature>
<evidence type="ECO:0000313" key="6">
    <source>
        <dbReference type="EMBL" id="KAA0024623.1"/>
    </source>
</evidence>
<evidence type="ECO:0000259" key="5">
    <source>
        <dbReference type="PROSITE" id="PS50977"/>
    </source>
</evidence>
<dbReference type="Proteomes" id="UP000322244">
    <property type="component" value="Unassembled WGS sequence"/>
</dbReference>
<proteinExistence type="predicted"/>
<dbReference type="InterPro" id="IPR009057">
    <property type="entry name" value="Homeodomain-like_sf"/>
</dbReference>
<organism evidence="6 7">
    <name type="scientific">Antrihabitans cavernicola</name>
    <dbReference type="NCBI Taxonomy" id="2495913"/>
    <lineage>
        <taxon>Bacteria</taxon>
        <taxon>Bacillati</taxon>
        <taxon>Actinomycetota</taxon>
        <taxon>Actinomycetes</taxon>
        <taxon>Mycobacteriales</taxon>
        <taxon>Nocardiaceae</taxon>
        <taxon>Antrihabitans</taxon>
    </lineage>
</organism>
<dbReference type="GO" id="GO:0003700">
    <property type="term" value="F:DNA-binding transcription factor activity"/>
    <property type="evidence" value="ECO:0007669"/>
    <property type="project" value="TreeGrafter"/>
</dbReference>
<feature type="DNA-binding region" description="H-T-H motif" evidence="4">
    <location>
        <begin position="35"/>
        <end position="54"/>
    </location>
</feature>
<dbReference type="Gene3D" id="1.10.357.10">
    <property type="entry name" value="Tetracycline Repressor, domain 2"/>
    <property type="match status" value="1"/>
</dbReference>
<protein>
    <submittedName>
        <fullName evidence="6">TetR/AcrR family transcriptional regulator</fullName>
    </submittedName>
</protein>
<name>A0A5A7SJ30_9NOCA</name>
<dbReference type="Pfam" id="PF13305">
    <property type="entry name" value="TetR_C_33"/>
    <property type="match status" value="1"/>
</dbReference>
<dbReference type="InterPro" id="IPR025996">
    <property type="entry name" value="MT1864/Rv1816-like_C"/>
</dbReference>
<evidence type="ECO:0000256" key="1">
    <source>
        <dbReference type="ARBA" id="ARBA00023015"/>
    </source>
</evidence>
<dbReference type="PANTHER" id="PTHR30055">
    <property type="entry name" value="HTH-TYPE TRANSCRIPTIONAL REGULATOR RUTR"/>
    <property type="match status" value="1"/>
</dbReference>
<evidence type="ECO:0000256" key="3">
    <source>
        <dbReference type="ARBA" id="ARBA00023163"/>
    </source>
</evidence>
<keyword evidence="1" id="KW-0805">Transcription regulation</keyword>
<keyword evidence="2 4" id="KW-0238">DNA-binding</keyword>
<dbReference type="SUPFAM" id="SSF46689">
    <property type="entry name" value="Homeodomain-like"/>
    <property type="match status" value="1"/>
</dbReference>
<comment type="caution">
    <text evidence="6">The sequence shown here is derived from an EMBL/GenBank/DDBJ whole genome shotgun (WGS) entry which is preliminary data.</text>
</comment>